<reference evidence="7" key="1">
    <citation type="submission" date="2021-03" db="EMBL/GenBank/DDBJ databases">
        <title>Whole genome sequence of Jiella sp. CQZ9-1.</title>
        <authorList>
            <person name="Tuo L."/>
        </authorList>
    </citation>
    <scope>NUCLEOTIDE SEQUENCE</scope>
    <source>
        <strain evidence="7">CQZ9-1</strain>
    </source>
</reference>
<gene>
    <name evidence="7" type="ORF">J1C48_01450</name>
</gene>
<evidence type="ECO:0000256" key="3">
    <source>
        <dbReference type="ARBA" id="ARBA00022989"/>
    </source>
</evidence>
<evidence type="ECO:0000313" key="8">
    <source>
        <dbReference type="Proteomes" id="UP000664122"/>
    </source>
</evidence>
<dbReference type="InterPro" id="IPR010920">
    <property type="entry name" value="LSM_dom_sf"/>
</dbReference>
<dbReference type="InterPro" id="IPR006685">
    <property type="entry name" value="MscS_channel_2nd"/>
</dbReference>
<dbReference type="PANTHER" id="PTHR30566">
    <property type="entry name" value="YNAI-RELATED MECHANOSENSITIVE ION CHANNEL"/>
    <property type="match status" value="1"/>
</dbReference>
<dbReference type="SUPFAM" id="SSF50182">
    <property type="entry name" value="Sm-like ribonucleoproteins"/>
    <property type="match status" value="1"/>
</dbReference>
<dbReference type="GO" id="GO:0016020">
    <property type="term" value="C:membrane"/>
    <property type="evidence" value="ECO:0007669"/>
    <property type="project" value="UniProtKB-SubCell"/>
</dbReference>
<comment type="caution">
    <text evidence="7">The sequence shown here is derived from an EMBL/GenBank/DDBJ whole genome shotgun (WGS) entry which is preliminary data.</text>
</comment>
<feature type="domain" description="Mechanosensitive ion channel MscS" evidence="6">
    <location>
        <begin position="105"/>
        <end position="158"/>
    </location>
</feature>
<evidence type="ECO:0000259" key="6">
    <source>
        <dbReference type="Pfam" id="PF00924"/>
    </source>
</evidence>
<dbReference type="GO" id="GO:0008381">
    <property type="term" value="F:mechanosensitive monoatomic ion channel activity"/>
    <property type="evidence" value="ECO:0007669"/>
    <property type="project" value="UniProtKB-ARBA"/>
</dbReference>
<feature type="transmembrane region" description="Helical" evidence="5">
    <location>
        <begin position="50"/>
        <end position="67"/>
    </location>
</feature>
<name>A0A939FTE8_9HYPH</name>
<dbReference type="RefSeq" id="WP_207255868.1">
    <property type="nucleotide sequence ID" value="NZ_JAFMPP010000001.1"/>
</dbReference>
<evidence type="ECO:0000256" key="1">
    <source>
        <dbReference type="ARBA" id="ARBA00004370"/>
    </source>
</evidence>
<comment type="subcellular location">
    <subcellularLocation>
        <location evidence="1">Membrane</location>
    </subcellularLocation>
</comment>
<feature type="transmembrane region" description="Helical" evidence="5">
    <location>
        <begin position="12"/>
        <end position="30"/>
    </location>
</feature>
<dbReference type="Pfam" id="PF00924">
    <property type="entry name" value="MS_channel_2nd"/>
    <property type="match status" value="1"/>
</dbReference>
<sequence>MHLFIPSRIADNLTVTLVLVALLFATRLVAEAVFTRRADPATMRRRKFTIRAIGNVILAVGLLAIWLSEIQDMMLSLTAVLVAFVVATKELIMCAAGSMLRFGGHLFKVGDRIELGGIHGEVIDHGLFSTTIAELPSHALGASGTGRTVMLPNSVLLTGVVRVEAQPRHYAPHRFILTLEHPQAPGRVIAALETAAENALGADRELAARFHQYAARKAGFDTAGPTTEVSVTTSDLGKLQFHVMIYCLVKDARGIEQTILRTVLDELAIGAVAREGRPAGAEAMLSELARQLRDGQHKGRGTAARAA</sequence>
<dbReference type="PANTHER" id="PTHR30566:SF27">
    <property type="entry name" value="MECHANOSENSITIVE ION CHANNEL PROTEIN"/>
    <property type="match status" value="1"/>
</dbReference>
<dbReference type="InterPro" id="IPR023408">
    <property type="entry name" value="MscS_beta-dom_sf"/>
</dbReference>
<evidence type="ECO:0000256" key="5">
    <source>
        <dbReference type="SAM" id="Phobius"/>
    </source>
</evidence>
<evidence type="ECO:0000256" key="2">
    <source>
        <dbReference type="ARBA" id="ARBA00022692"/>
    </source>
</evidence>
<feature type="transmembrane region" description="Helical" evidence="5">
    <location>
        <begin position="73"/>
        <end position="92"/>
    </location>
</feature>
<dbReference type="EMBL" id="JAFMPP010000001">
    <property type="protein sequence ID" value="MBO0661227.1"/>
    <property type="molecule type" value="Genomic_DNA"/>
</dbReference>
<organism evidence="7 8">
    <name type="scientific">Jiella flava</name>
    <dbReference type="NCBI Taxonomy" id="2816857"/>
    <lineage>
        <taxon>Bacteria</taxon>
        <taxon>Pseudomonadati</taxon>
        <taxon>Pseudomonadota</taxon>
        <taxon>Alphaproteobacteria</taxon>
        <taxon>Hyphomicrobiales</taxon>
        <taxon>Aurantimonadaceae</taxon>
        <taxon>Jiella</taxon>
    </lineage>
</organism>
<keyword evidence="8" id="KW-1185">Reference proteome</keyword>
<keyword evidence="2 5" id="KW-0812">Transmembrane</keyword>
<accession>A0A939FTE8</accession>
<dbReference type="Gene3D" id="2.30.30.60">
    <property type="match status" value="1"/>
</dbReference>
<dbReference type="AlphaFoldDB" id="A0A939FTE8"/>
<evidence type="ECO:0000256" key="4">
    <source>
        <dbReference type="ARBA" id="ARBA00023136"/>
    </source>
</evidence>
<dbReference type="Proteomes" id="UP000664122">
    <property type="component" value="Unassembled WGS sequence"/>
</dbReference>
<proteinExistence type="predicted"/>
<keyword evidence="4 5" id="KW-0472">Membrane</keyword>
<protein>
    <submittedName>
        <fullName evidence="7">Mechanosensitive ion channel family protein</fullName>
    </submittedName>
</protein>
<evidence type="ECO:0000313" key="7">
    <source>
        <dbReference type="EMBL" id="MBO0661227.1"/>
    </source>
</evidence>
<keyword evidence="3 5" id="KW-1133">Transmembrane helix</keyword>